<dbReference type="EMBL" id="CP155447">
    <property type="protein sequence ID" value="XBH02626.1"/>
    <property type="molecule type" value="Genomic_DNA"/>
</dbReference>
<name>A0AAU7CD40_9BACT</name>
<accession>A0AAU7CD40</accession>
<dbReference type="AlphaFoldDB" id="A0AAU7CD40"/>
<gene>
    <name evidence="1" type="ORF">V5E97_30520</name>
</gene>
<proteinExistence type="predicted"/>
<protein>
    <submittedName>
        <fullName evidence="1">Uncharacterized protein</fullName>
    </submittedName>
</protein>
<reference evidence="1" key="1">
    <citation type="submission" date="2024-05" db="EMBL/GenBank/DDBJ databases">
        <title>Planctomycetes of the genus Singulisphaera possess chitinolytic capabilities.</title>
        <authorList>
            <person name="Ivanova A."/>
        </authorList>
    </citation>
    <scope>NUCLEOTIDE SEQUENCE</scope>
    <source>
        <strain evidence="1">Ch08T</strain>
    </source>
</reference>
<sequence length="86" mass="9992">MADHSPYQQKIIKRYYNNFSSLQVQRLGELVTEIYLAEGKKCDRLWKQVGESLTKLEFPATRVEHLLLKRDPSLLAGVLKELETKS</sequence>
<dbReference type="RefSeq" id="WP_406695367.1">
    <property type="nucleotide sequence ID" value="NZ_CP155447.1"/>
</dbReference>
<organism evidence="1">
    <name type="scientific">Singulisphaera sp. Ch08</name>
    <dbReference type="NCBI Taxonomy" id="3120278"/>
    <lineage>
        <taxon>Bacteria</taxon>
        <taxon>Pseudomonadati</taxon>
        <taxon>Planctomycetota</taxon>
        <taxon>Planctomycetia</taxon>
        <taxon>Isosphaerales</taxon>
        <taxon>Isosphaeraceae</taxon>
        <taxon>Singulisphaera</taxon>
    </lineage>
</organism>
<evidence type="ECO:0000313" key="1">
    <source>
        <dbReference type="EMBL" id="XBH02626.1"/>
    </source>
</evidence>